<dbReference type="InterPro" id="IPR012675">
    <property type="entry name" value="Beta-grasp_dom_sf"/>
</dbReference>
<dbReference type="Gene3D" id="3.30.43.10">
    <property type="entry name" value="Uridine Diphospho-n-acetylenolpyruvylglucosamine Reductase, domain 2"/>
    <property type="match status" value="1"/>
</dbReference>
<comment type="cofactor">
    <cofactor evidence="14">
        <name>[2Fe-2S] cluster</name>
        <dbReference type="ChEBI" id="CHEBI:190135"/>
    </cofactor>
    <text evidence="14">Binds 2 [2Fe-2S] clusters.</text>
</comment>
<comment type="similarity">
    <text evidence="2">Belongs to the xanthine dehydrogenase family.</text>
</comment>
<dbReference type="InterPro" id="IPR046867">
    <property type="entry name" value="AldOxase/xan_DH_MoCoBD2"/>
</dbReference>
<dbReference type="Gene3D" id="3.30.465.10">
    <property type="match status" value="1"/>
</dbReference>
<dbReference type="PANTHER" id="PTHR45444">
    <property type="entry name" value="XANTHINE DEHYDROGENASE"/>
    <property type="match status" value="1"/>
</dbReference>
<dbReference type="EMBL" id="HBIJ01019289">
    <property type="protein sequence ID" value="CAE0371865.1"/>
    <property type="molecule type" value="Transcribed_RNA"/>
</dbReference>
<dbReference type="PIRSF" id="PIRSF000127">
    <property type="entry name" value="Xanthine_DH"/>
    <property type="match status" value="1"/>
</dbReference>
<feature type="binding site" evidence="14">
    <location>
        <position position="80"/>
    </location>
    <ligand>
        <name>[2Fe-2S] cluster</name>
        <dbReference type="ChEBI" id="CHEBI:190135"/>
        <label>1</label>
    </ligand>
</feature>
<keyword evidence="10 14" id="KW-0411">Iron-sulfur</keyword>
<dbReference type="InterPro" id="IPR005107">
    <property type="entry name" value="CO_DH_flav_C"/>
</dbReference>
<keyword evidence="9 14" id="KW-0408">Iron</keyword>
<dbReference type="PROSITE" id="PS51387">
    <property type="entry name" value="FAD_PCMH"/>
    <property type="match status" value="1"/>
</dbReference>
<feature type="binding site" evidence="13">
    <location>
        <position position="836"/>
    </location>
    <ligand>
        <name>substrate</name>
    </ligand>
</feature>
<feature type="binding site" evidence="13">
    <location>
        <begin position="348"/>
        <end position="352"/>
    </location>
    <ligand>
        <name>FAD</name>
        <dbReference type="ChEBI" id="CHEBI:57692"/>
    </ligand>
</feature>
<feature type="binding site" evidence="13">
    <location>
        <position position="361"/>
    </location>
    <ligand>
        <name>FAD</name>
        <dbReference type="ChEBI" id="CHEBI:57692"/>
    </ligand>
</feature>
<dbReference type="InterPro" id="IPR016169">
    <property type="entry name" value="FAD-bd_PCMH_sub2"/>
</dbReference>
<dbReference type="Pfam" id="PF01799">
    <property type="entry name" value="Fer2_2"/>
    <property type="match status" value="1"/>
</dbReference>
<dbReference type="InterPro" id="IPR036683">
    <property type="entry name" value="CO_DH_flav_C_dom_sf"/>
</dbReference>
<feature type="binding site" evidence="14">
    <location>
        <position position="50"/>
    </location>
    <ligand>
        <name>[2Fe-2S] cluster</name>
        <dbReference type="ChEBI" id="CHEBI:190135"/>
        <label>1</label>
    </ligand>
</feature>
<protein>
    <recommendedName>
        <fullName evidence="19">Xanthine dehydrogenase</fullName>
    </recommendedName>
</protein>
<dbReference type="InterPro" id="IPR016166">
    <property type="entry name" value="FAD-bd_PCMH"/>
</dbReference>
<dbReference type="GO" id="GO:0005506">
    <property type="term" value="F:iron ion binding"/>
    <property type="evidence" value="ECO:0007669"/>
    <property type="project" value="InterPro"/>
</dbReference>
<keyword evidence="5 14" id="KW-0001">2Fe-2S</keyword>
<gene>
    <name evidence="17" type="ORF">ALAG00032_LOCUS12647</name>
    <name evidence="18" type="ORF">ALAG00032_LOCUS12648</name>
</gene>
<dbReference type="PROSITE" id="PS00197">
    <property type="entry name" value="2FE2S_FER_1"/>
    <property type="match status" value="1"/>
</dbReference>
<evidence type="ECO:0008006" key="19">
    <source>
        <dbReference type="Google" id="ProtNLM"/>
    </source>
</evidence>
<dbReference type="SUPFAM" id="SSF56003">
    <property type="entry name" value="Molybdenum cofactor-binding domain"/>
    <property type="match status" value="1"/>
</dbReference>
<sequence>MTGSGGHALPRGNVVVYVNGERRVIENADPKMTTLAYLRSIGLTGTKNGCSEGGCSACCVVVRRVKTDGKTVECLSVNSCLTPICALDSSWITTVEGLGTAKAPHPIQERFAALFSSQCGFCSPGFIMTLYELVQNREHDFEDKIGNLCRCTGYRPILDAAKAIEGATTDGCTGNCATCGCKENQVADVEDCVIGSCTKTKVSAYSNQKIEPDDIKLPEELSKICFDELAIRGKDGTTWYRPSSFAQLLALKQSYPQAKLVQGNTEIGIETKFKHCDYKVLISMASVQEMSGLSFIDTEENFVRVGGAATLTELYAFCLKFQEKNESLKAIGQMLKWFASAQIRNAASLAGNVATASPISDMNPMLCSLGATLELESAERGKRTVLVRDFFISYRVVDLKPDELIAAIIIPVHSQRLDFISAFKQAKRREDDISIVTAGMRISLKPSSDSWIISEACFGFGGMAPTTVTADAVTSALVGKIWNKETLDGALAVVGNKALSLPSNVPGGMAEYRQTLCVSFLRKFFVRVSLDLKQRRLDTEPHVQELYSPREASAADTFLSVQRPPTKGYQEWPSQEQQCLQPELSTITNKSRGLVGAPIEHRSARLQSCGEAKFTDDTLPKASDDILHAALVLATVPTGRITKLDAAAALKLPGVTAFYSAQDIKGDNAIGAVIKDEQLFRSEVVTCVGQPLGVIVAESHELAQTAARAVVVEYDISDTDKPVFTIDQAVAAGSYILPRSGDNHSIQCGKDFDQVVKEDPSLAVVEGTIYMGGQEQFYLECNSTVCWPAEDGGLKILSSTQNPTKTQLMVASVLGIPANKVVCTVKRMGGGFGGKETRAAFLAACAAVACSGCKRPIKFTLDRDTDMAITGQRHPFKGIYRAAANPKDSKLVAVDVELYCNAGYSLDLTEAVMDRALLHVENAYKIPNLKVIGYMCKTSTSSNTAFRGFGGPQGMLVAEAYMEHIAAAIGKTTEEVRCANLYKVGDLTHYDQKLEPQINLPKLWDTCKKRSEIESRRIEINAFNSENRYRKRGIAMVPVKFGISFTSKFMNQGGALVHVYTDGTVLVSHGGTEMGQGLFTKVQQCVARAFEIPLACVHVEDTSTDKVPNASPSAASMSTDLYCMAALDACKQILERLEPFRDPKLTFTEIVGKAYFSRVNLSAQGFFIVPHDRCGYDFGKQIQAGETNAVRGQPFNYFTSGVATTEIELDALTGDIHTRRVDIVMDLGSSVNPAIDVGQIEGAFAQGFGLYVLEEMVWGDPEHPWVKPGHLLTKGPGAYKIPSANDTPLDFRVILIDNPNPYAVHSSRAVGEPPLFLASSAFFAIKEAIKDARKEVGLEDHFALDSPLTPERARMACADADATRFAKPNFRALGSF</sequence>
<dbReference type="Pfam" id="PF00941">
    <property type="entry name" value="FAD_binding_5"/>
    <property type="match status" value="1"/>
</dbReference>
<dbReference type="Gene3D" id="3.90.1170.50">
    <property type="entry name" value="Aldehyde oxidase/xanthine dehydrogenase, a/b hammerhead"/>
    <property type="match status" value="1"/>
</dbReference>
<dbReference type="InterPro" id="IPR037165">
    <property type="entry name" value="AldOxase/xan_DH_Mopterin-bd_sf"/>
</dbReference>
<dbReference type="SUPFAM" id="SSF55447">
    <property type="entry name" value="CO dehydrogenase flavoprotein C-terminal domain-like"/>
    <property type="match status" value="1"/>
</dbReference>
<dbReference type="Pfam" id="PF02738">
    <property type="entry name" value="MoCoBD_1"/>
    <property type="match status" value="1"/>
</dbReference>
<dbReference type="GO" id="GO:0071949">
    <property type="term" value="F:FAD binding"/>
    <property type="evidence" value="ECO:0007669"/>
    <property type="project" value="InterPro"/>
</dbReference>
<reference evidence="18" key="1">
    <citation type="submission" date="2021-01" db="EMBL/GenBank/DDBJ databases">
        <authorList>
            <person name="Corre E."/>
            <person name="Pelletier E."/>
            <person name="Niang G."/>
            <person name="Scheremetjew M."/>
            <person name="Finn R."/>
            <person name="Kale V."/>
            <person name="Holt S."/>
            <person name="Cochrane G."/>
            <person name="Meng A."/>
            <person name="Brown T."/>
            <person name="Cohen L."/>
        </authorList>
    </citation>
    <scope>NUCLEOTIDE SEQUENCE</scope>
    <source>
        <strain evidence="18">CCMP1510</strain>
    </source>
</reference>
<dbReference type="FunFam" id="3.30.43.10:FF:000001">
    <property type="entry name" value="Xanthine dehydrogenase/oxidase"/>
    <property type="match status" value="1"/>
</dbReference>
<dbReference type="SUPFAM" id="SSF56176">
    <property type="entry name" value="FAD-binding/transporter-associated domain-like"/>
    <property type="match status" value="1"/>
</dbReference>
<feature type="domain" description="2Fe-2S ferredoxin-type" evidence="15">
    <location>
        <begin position="12"/>
        <end position="98"/>
    </location>
</feature>
<keyword evidence="3 14" id="KW-0500">Molybdenum</keyword>
<comment type="cofactor">
    <cofactor evidence="14">
        <name>Mo-molybdopterin</name>
        <dbReference type="ChEBI" id="CHEBI:71302"/>
    </cofactor>
    <text evidence="14">Binds 1 Mo-molybdopterin (Mo-MPT) cofactor per subunit.</text>
</comment>
<evidence type="ECO:0000256" key="12">
    <source>
        <dbReference type="PIRSR" id="PIRSR000127-1"/>
    </source>
</evidence>
<feature type="binding site" evidence="14">
    <location>
        <position position="58"/>
    </location>
    <ligand>
        <name>[2Fe-2S] cluster</name>
        <dbReference type="ChEBI" id="CHEBI:190135"/>
        <label>1</label>
    </ligand>
</feature>
<evidence type="ECO:0000256" key="5">
    <source>
        <dbReference type="ARBA" id="ARBA00022714"/>
    </source>
</evidence>
<dbReference type="GO" id="GO:0016491">
    <property type="term" value="F:oxidoreductase activity"/>
    <property type="evidence" value="ECO:0007669"/>
    <property type="project" value="UniProtKB-KW"/>
</dbReference>
<feature type="binding site" evidence="13">
    <location>
        <position position="424"/>
    </location>
    <ligand>
        <name>FAD</name>
        <dbReference type="ChEBI" id="CHEBI:57692"/>
    </ligand>
</feature>
<dbReference type="Pfam" id="PF03450">
    <property type="entry name" value="CO_deh_flav_C"/>
    <property type="match status" value="1"/>
</dbReference>
<dbReference type="FunFam" id="3.30.465.10:FF:000004">
    <property type="entry name" value="Xanthine dehydrogenase/oxidase"/>
    <property type="match status" value="1"/>
</dbReference>
<feature type="binding site" evidence="13">
    <location>
        <position position="949"/>
    </location>
    <ligand>
        <name>substrate</name>
    </ligand>
</feature>
<dbReference type="InterPro" id="IPR002346">
    <property type="entry name" value="Mopterin_DH_FAD-bd"/>
</dbReference>
<feature type="binding site" evidence="14">
    <location>
        <position position="947"/>
    </location>
    <ligand>
        <name>Mo-molybdopterin</name>
        <dbReference type="ChEBI" id="CHEBI:71302"/>
    </ligand>
    <ligandPart>
        <name>Mo</name>
        <dbReference type="ChEBI" id="CHEBI:28685"/>
    </ligandPart>
</feature>
<evidence type="ECO:0000256" key="1">
    <source>
        <dbReference type="ARBA" id="ARBA00001974"/>
    </source>
</evidence>
<feature type="binding site" evidence="14">
    <location>
        <position position="122"/>
    </location>
    <ligand>
        <name>[2Fe-2S] cluster</name>
        <dbReference type="ChEBI" id="CHEBI:190135"/>
        <label>2</label>
    </ligand>
</feature>
<dbReference type="GO" id="GO:0051537">
    <property type="term" value="F:2 iron, 2 sulfur cluster binding"/>
    <property type="evidence" value="ECO:0007669"/>
    <property type="project" value="UniProtKB-KW"/>
</dbReference>
<dbReference type="InterPro" id="IPR036010">
    <property type="entry name" value="2Fe-2S_ferredoxin-like_sf"/>
</dbReference>
<dbReference type="CDD" id="cd00207">
    <property type="entry name" value="fer2"/>
    <property type="match status" value="1"/>
</dbReference>
<keyword evidence="6 14" id="KW-0479">Metal-binding</keyword>
<dbReference type="Pfam" id="PF20256">
    <property type="entry name" value="MoCoBD_2"/>
    <property type="match status" value="1"/>
</dbReference>
<evidence type="ECO:0000259" key="15">
    <source>
        <dbReference type="PROSITE" id="PS51085"/>
    </source>
</evidence>
<dbReference type="InterPro" id="IPR000674">
    <property type="entry name" value="Ald_Oxase/Xan_DH_a/b"/>
</dbReference>
<evidence type="ECO:0000256" key="4">
    <source>
        <dbReference type="ARBA" id="ARBA00022630"/>
    </source>
</evidence>
<dbReference type="InterPro" id="IPR016208">
    <property type="entry name" value="Ald_Oxase/xanthine_DH-like"/>
</dbReference>
<proteinExistence type="inferred from homology"/>
<dbReference type="FunFam" id="3.30.365.10:FF:000004">
    <property type="entry name" value="Xanthine dehydrogenase oxidase"/>
    <property type="match status" value="1"/>
</dbReference>
<feature type="binding site" evidence="14">
    <location>
        <position position="119"/>
    </location>
    <ligand>
        <name>[2Fe-2S] cluster</name>
        <dbReference type="ChEBI" id="CHEBI:190135"/>
        <label>2</label>
    </ligand>
</feature>
<dbReference type="Gene3D" id="3.10.20.30">
    <property type="match status" value="1"/>
</dbReference>
<feature type="binding site" evidence="13">
    <location>
        <begin position="260"/>
        <end position="267"/>
    </location>
    <ligand>
        <name>FAD</name>
        <dbReference type="ChEBI" id="CHEBI:57692"/>
    </ligand>
</feature>
<dbReference type="PANTHER" id="PTHR45444:SF3">
    <property type="entry name" value="XANTHINE DEHYDROGENASE"/>
    <property type="match status" value="1"/>
</dbReference>
<dbReference type="SUPFAM" id="SSF54292">
    <property type="entry name" value="2Fe-2S ferredoxin-like"/>
    <property type="match status" value="1"/>
</dbReference>
<evidence type="ECO:0000256" key="6">
    <source>
        <dbReference type="ARBA" id="ARBA00022723"/>
    </source>
</evidence>
<evidence type="ECO:0000256" key="9">
    <source>
        <dbReference type="ARBA" id="ARBA00023004"/>
    </source>
</evidence>
<dbReference type="InterPro" id="IPR036884">
    <property type="entry name" value="2Fe-2S-bd_dom_sf"/>
</dbReference>
<feature type="binding site" evidence="13">
    <location>
        <position position="338"/>
    </location>
    <ligand>
        <name>FAD</name>
        <dbReference type="ChEBI" id="CHEBI:57692"/>
    </ligand>
</feature>
<evidence type="ECO:0000256" key="14">
    <source>
        <dbReference type="PIRSR" id="PIRSR000127-3"/>
    </source>
</evidence>
<evidence type="ECO:0000256" key="3">
    <source>
        <dbReference type="ARBA" id="ARBA00022505"/>
    </source>
</evidence>
<evidence type="ECO:0000256" key="7">
    <source>
        <dbReference type="ARBA" id="ARBA00022827"/>
    </source>
</evidence>
<dbReference type="SUPFAM" id="SSF47741">
    <property type="entry name" value="CO dehydrogenase ISP C-domain like"/>
    <property type="match status" value="1"/>
</dbReference>
<feature type="binding site" evidence="14">
    <location>
        <position position="832"/>
    </location>
    <ligand>
        <name>Mo-molybdopterin</name>
        <dbReference type="ChEBI" id="CHEBI:71302"/>
    </ligand>
    <ligandPart>
        <name>Mo</name>
        <dbReference type="ChEBI" id="CHEBI:28685"/>
    </ligandPart>
</feature>
<dbReference type="FunFam" id="3.30.365.10:FF:000003">
    <property type="entry name" value="Aldehyde oxidase 1"/>
    <property type="match status" value="1"/>
</dbReference>
<feature type="domain" description="FAD-binding PCMH-type" evidence="16">
    <location>
        <begin position="232"/>
        <end position="415"/>
    </location>
</feature>
<evidence type="ECO:0000259" key="16">
    <source>
        <dbReference type="PROSITE" id="PS51387"/>
    </source>
</evidence>
<dbReference type="InterPro" id="IPR036856">
    <property type="entry name" value="Ald_Oxase/Xan_DH_a/b_sf"/>
</dbReference>
<keyword evidence="4" id="KW-0285">Flavoprotein</keyword>
<dbReference type="Gene3D" id="1.10.150.120">
    <property type="entry name" value="[2Fe-2S]-binding domain"/>
    <property type="match status" value="1"/>
</dbReference>
<dbReference type="Gene3D" id="3.30.390.50">
    <property type="entry name" value="CO dehydrogenase flavoprotein, C-terminal domain"/>
    <property type="match status" value="1"/>
</dbReference>
<comment type="cofactor">
    <cofactor evidence="11">
        <name>[2Fe-2S] cluster</name>
        <dbReference type="ChEBI" id="CHEBI:190135"/>
    </cofactor>
</comment>
<evidence type="ECO:0000313" key="17">
    <source>
        <dbReference type="EMBL" id="CAE0371865.1"/>
    </source>
</evidence>
<dbReference type="InterPro" id="IPR016167">
    <property type="entry name" value="FAD-bd_PCMH_sub1"/>
</dbReference>
<feature type="active site" description="Proton acceptor" evidence="12">
    <location>
        <position position="1312"/>
    </location>
</feature>
<name>A0A6S8ELY0_9STRA</name>
<evidence type="ECO:0000256" key="10">
    <source>
        <dbReference type="ARBA" id="ARBA00023014"/>
    </source>
</evidence>
<evidence type="ECO:0000256" key="13">
    <source>
        <dbReference type="PIRSR" id="PIRSR000127-2"/>
    </source>
</evidence>
<evidence type="ECO:0000256" key="11">
    <source>
        <dbReference type="ARBA" id="ARBA00034078"/>
    </source>
</evidence>
<dbReference type="InterPro" id="IPR036318">
    <property type="entry name" value="FAD-bd_PCMH-like_sf"/>
</dbReference>
<feature type="binding site" evidence="13">
    <location>
        <position position="915"/>
    </location>
    <ligand>
        <name>substrate</name>
    </ligand>
</feature>
<keyword evidence="8" id="KW-0560">Oxidoreductase</keyword>
<evidence type="ECO:0000256" key="8">
    <source>
        <dbReference type="ARBA" id="ARBA00023002"/>
    </source>
</evidence>
<feature type="binding site" evidence="13">
    <location>
        <position position="1046"/>
    </location>
    <ligand>
        <name>substrate</name>
    </ligand>
</feature>
<dbReference type="Gene3D" id="3.30.365.10">
    <property type="entry name" value="Aldehyde oxidase/xanthine dehydrogenase, molybdopterin binding domain"/>
    <property type="match status" value="4"/>
</dbReference>
<feature type="binding site" evidence="14">
    <location>
        <position position="149"/>
    </location>
    <ligand>
        <name>[2Fe-2S] cluster</name>
        <dbReference type="ChEBI" id="CHEBI:190135"/>
        <label>2</label>
    </ligand>
</feature>
<dbReference type="SUPFAM" id="SSF54665">
    <property type="entry name" value="CO dehydrogenase molybdoprotein N-domain-like"/>
    <property type="match status" value="1"/>
</dbReference>
<dbReference type="Pfam" id="PF01315">
    <property type="entry name" value="Ald_Xan_dh_C"/>
    <property type="match status" value="1"/>
</dbReference>
<dbReference type="InterPro" id="IPR002888">
    <property type="entry name" value="2Fe-2S-bd"/>
</dbReference>
<feature type="binding site" evidence="14">
    <location>
        <position position="151"/>
    </location>
    <ligand>
        <name>[2Fe-2S] cluster</name>
        <dbReference type="ChEBI" id="CHEBI:190135"/>
        <label>2</label>
    </ligand>
</feature>
<dbReference type="InterPro" id="IPR001041">
    <property type="entry name" value="2Fe-2S_ferredoxin-type"/>
</dbReference>
<feature type="binding site" evidence="14">
    <location>
        <position position="801"/>
    </location>
    <ligand>
        <name>Mo-molybdopterin</name>
        <dbReference type="ChEBI" id="CHEBI:71302"/>
    </ligand>
    <ligandPart>
        <name>Mo</name>
        <dbReference type="ChEBI" id="CHEBI:28685"/>
    </ligandPart>
</feature>
<dbReference type="InterPro" id="IPR006058">
    <property type="entry name" value="2Fe2S_fd_BS"/>
</dbReference>
<feature type="binding site" evidence="14">
    <location>
        <position position="1115"/>
    </location>
    <ligand>
        <name>Mo-molybdopterin</name>
        <dbReference type="ChEBI" id="CHEBI:71302"/>
    </ligand>
    <ligandPart>
        <name>Mo</name>
        <dbReference type="ChEBI" id="CHEBI:28685"/>
    </ligandPart>
</feature>
<comment type="cofactor">
    <cofactor evidence="1 13">
        <name>FAD</name>
        <dbReference type="ChEBI" id="CHEBI:57692"/>
    </cofactor>
</comment>
<feature type="binding site" evidence="14">
    <location>
        <position position="55"/>
    </location>
    <ligand>
        <name>[2Fe-2S] cluster</name>
        <dbReference type="ChEBI" id="CHEBI:190135"/>
        <label>1</label>
    </ligand>
</feature>
<evidence type="ECO:0000256" key="2">
    <source>
        <dbReference type="ARBA" id="ARBA00006849"/>
    </source>
</evidence>
<dbReference type="EMBL" id="HBIJ01019290">
    <property type="protein sequence ID" value="CAE0371866.1"/>
    <property type="molecule type" value="Transcribed_RNA"/>
</dbReference>
<organism evidence="18">
    <name type="scientific">Aureoumbra lagunensis</name>
    <dbReference type="NCBI Taxonomy" id="44058"/>
    <lineage>
        <taxon>Eukaryota</taxon>
        <taxon>Sar</taxon>
        <taxon>Stramenopiles</taxon>
        <taxon>Ochrophyta</taxon>
        <taxon>Pelagophyceae</taxon>
        <taxon>Pelagomonadales</taxon>
        <taxon>Aureoumbra</taxon>
    </lineage>
</organism>
<dbReference type="Pfam" id="PF00111">
    <property type="entry name" value="Fer2"/>
    <property type="match status" value="1"/>
</dbReference>
<dbReference type="InterPro" id="IPR008274">
    <property type="entry name" value="AldOxase/xan_DH_MoCoBD1"/>
</dbReference>
<evidence type="ECO:0000313" key="18">
    <source>
        <dbReference type="EMBL" id="CAE0371866.1"/>
    </source>
</evidence>
<dbReference type="PROSITE" id="PS51085">
    <property type="entry name" value="2FE2S_FER_2"/>
    <property type="match status" value="1"/>
</dbReference>
<dbReference type="SMART" id="SM01008">
    <property type="entry name" value="Ald_Xan_dh_C"/>
    <property type="match status" value="1"/>
</dbReference>
<dbReference type="FunFam" id="3.30.365.10:FF:000001">
    <property type="entry name" value="Xanthine dehydrogenase oxidase"/>
    <property type="match status" value="1"/>
</dbReference>
<keyword evidence="7 13" id="KW-0274">FAD</keyword>
<accession>A0A6S8ELY0</accession>
<dbReference type="SMART" id="SM01092">
    <property type="entry name" value="CO_deh_flav_C"/>
    <property type="match status" value="1"/>
</dbReference>